<organism evidence="7 8">
    <name type="scientific">Acanthocheilonema viteae</name>
    <name type="common">Filarial nematode worm</name>
    <name type="synonym">Dipetalonema viteae</name>
    <dbReference type="NCBI Taxonomy" id="6277"/>
    <lineage>
        <taxon>Eukaryota</taxon>
        <taxon>Metazoa</taxon>
        <taxon>Ecdysozoa</taxon>
        <taxon>Nematoda</taxon>
        <taxon>Chromadorea</taxon>
        <taxon>Rhabditida</taxon>
        <taxon>Spirurina</taxon>
        <taxon>Spiruromorpha</taxon>
        <taxon>Filarioidea</taxon>
        <taxon>Onchocercidae</taxon>
        <taxon>Acanthocheilonema</taxon>
    </lineage>
</organism>
<keyword evidence="2 4" id="KW-0863">Zinc-finger</keyword>
<name>A0A498SHX0_ACAVI</name>
<keyword evidence="1 4" id="KW-0479">Metal-binding</keyword>
<dbReference type="Gene3D" id="4.10.1000.10">
    <property type="entry name" value="Zinc finger, CCCH-type"/>
    <property type="match status" value="1"/>
</dbReference>
<dbReference type="Proteomes" id="UP000276991">
    <property type="component" value="Unassembled WGS sequence"/>
</dbReference>
<dbReference type="STRING" id="6277.A0A498SHX0"/>
<gene>
    <name evidence="7" type="ORF">NAV_LOCUS4332</name>
</gene>
<dbReference type="PROSITE" id="PS50103">
    <property type="entry name" value="ZF_C3H1"/>
    <property type="match status" value="1"/>
</dbReference>
<dbReference type="SUPFAM" id="SSF90229">
    <property type="entry name" value="CCCH zinc finger"/>
    <property type="match status" value="1"/>
</dbReference>
<feature type="region of interest" description="Disordered" evidence="5">
    <location>
        <begin position="1"/>
        <end position="24"/>
    </location>
</feature>
<evidence type="ECO:0000259" key="6">
    <source>
        <dbReference type="PROSITE" id="PS50103"/>
    </source>
</evidence>
<evidence type="ECO:0000256" key="5">
    <source>
        <dbReference type="SAM" id="MobiDB-lite"/>
    </source>
</evidence>
<feature type="non-terminal residue" evidence="7">
    <location>
        <position position="393"/>
    </location>
</feature>
<evidence type="ECO:0000256" key="1">
    <source>
        <dbReference type="ARBA" id="ARBA00022723"/>
    </source>
</evidence>
<dbReference type="AlphaFoldDB" id="A0A498SHX0"/>
<evidence type="ECO:0000256" key="3">
    <source>
        <dbReference type="ARBA" id="ARBA00022833"/>
    </source>
</evidence>
<evidence type="ECO:0000313" key="8">
    <source>
        <dbReference type="Proteomes" id="UP000276991"/>
    </source>
</evidence>
<dbReference type="Pfam" id="PF18044">
    <property type="entry name" value="zf-CCCH_4"/>
    <property type="match status" value="1"/>
</dbReference>
<dbReference type="InterPro" id="IPR041367">
    <property type="entry name" value="Znf-CCCH_4"/>
</dbReference>
<dbReference type="InterPro" id="IPR000571">
    <property type="entry name" value="Znf_CCCH"/>
</dbReference>
<accession>A0A498SHX0</accession>
<evidence type="ECO:0000313" key="7">
    <source>
        <dbReference type="EMBL" id="VBB29532.1"/>
    </source>
</evidence>
<keyword evidence="8" id="KW-1185">Reference proteome</keyword>
<sequence length="393" mass="45330">MSRDRQTAESSSAPGSFRSAAPQSACYAHRPFRNTPKKHLKLQKSLPIIDIAKIQDAEYNNVTVSKLTSSPNVKKKDLAKDNNDPISILSLKTSKRKVCKYFAAKNSCYFGEHCRFLHIRTENSDSNSDSIPSHVGLKPARFIVRPNIIKINRDDIGKEKQLNVRDSEIRYFGRRFRDAKFTNEGSSYFTEFEYKITDPEWVFDVKSIKLQLRIPEHYPCESITVTLNESTLPLPLVKYFNKEVKKFLEEKFMEAEKCNAYVALGKTFIRWLDRNILEFFIEGLRKTKVIIEAEKEGIKLHHASFSDLTNENENNNLEIDQVKRIVCDNDEIMQDRIYDGAEIQLPSRIGIVTEEFNSEQPSKVKFIEVRVFWNDLSGNIATLSVVIMAISIR</sequence>
<dbReference type="GO" id="GO:0008270">
    <property type="term" value="F:zinc ion binding"/>
    <property type="evidence" value="ECO:0007669"/>
    <property type="project" value="UniProtKB-KW"/>
</dbReference>
<keyword evidence="3 4" id="KW-0862">Zinc</keyword>
<evidence type="ECO:0000256" key="2">
    <source>
        <dbReference type="ARBA" id="ARBA00022771"/>
    </source>
</evidence>
<evidence type="ECO:0000256" key="4">
    <source>
        <dbReference type="PROSITE-ProRule" id="PRU00723"/>
    </source>
</evidence>
<feature type="zinc finger region" description="C3H1-type" evidence="4">
    <location>
        <begin position="93"/>
        <end position="121"/>
    </location>
</feature>
<dbReference type="OrthoDB" id="411372at2759"/>
<reference evidence="7 8" key="1">
    <citation type="submission" date="2018-08" db="EMBL/GenBank/DDBJ databases">
        <authorList>
            <person name="Laetsch R D."/>
            <person name="Stevens L."/>
            <person name="Kumar S."/>
            <person name="Blaxter L. M."/>
        </authorList>
    </citation>
    <scope>NUCLEOTIDE SEQUENCE [LARGE SCALE GENOMIC DNA]</scope>
</reference>
<proteinExistence type="predicted"/>
<dbReference type="InterPro" id="IPR036855">
    <property type="entry name" value="Znf_CCCH_sf"/>
</dbReference>
<protein>
    <recommendedName>
        <fullName evidence="6">C3H1-type domain-containing protein</fullName>
    </recommendedName>
</protein>
<feature type="domain" description="C3H1-type" evidence="6">
    <location>
        <begin position="93"/>
        <end position="121"/>
    </location>
</feature>
<dbReference type="SMART" id="SM00356">
    <property type="entry name" value="ZnF_C3H1"/>
    <property type="match status" value="1"/>
</dbReference>
<dbReference type="EMBL" id="UPTC01000634">
    <property type="protein sequence ID" value="VBB29532.1"/>
    <property type="molecule type" value="Genomic_DNA"/>
</dbReference>